<dbReference type="OrthoDB" id="9786064at2"/>
<evidence type="ECO:0000256" key="1">
    <source>
        <dbReference type="SAM" id="Phobius"/>
    </source>
</evidence>
<sequence>MSRGLATALSVVFHPLLVPSYLYYIVCYQLPGLVLRPLLPERWFVLGTVLLFTFVLPTLSSVVLLRFGLLDSLEMAARRQRAWPFLLATSSFIIAAVLLYRPQFFDALLGQMMVGMALAVGLTFLITLRWKISAHGVGVGGALGLFAVLYLGGKAGDTILWWLVGSVLVAGAVLSARLALNAHTVAQVWAGLGLGLGLVLGLGAGLAAG</sequence>
<comment type="caution">
    <text evidence="2">The sequence shown here is derived from an EMBL/GenBank/DDBJ whole genome shotgun (WGS) entry which is preliminary data.</text>
</comment>
<feature type="transmembrane region" description="Helical" evidence="1">
    <location>
        <begin position="12"/>
        <end position="31"/>
    </location>
</feature>
<feature type="transmembrane region" description="Helical" evidence="1">
    <location>
        <begin position="82"/>
        <end position="101"/>
    </location>
</feature>
<protein>
    <recommendedName>
        <fullName evidence="4">Phosphatase PAP2 family protein</fullName>
    </recommendedName>
</protein>
<keyword evidence="3" id="KW-1185">Reference proteome</keyword>
<keyword evidence="1" id="KW-0472">Membrane</keyword>
<evidence type="ECO:0000313" key="3">
    <source>
        <dbReference type="Proteomes" id="UP000298284"/>
    </source>
</evidence>
<name>A0A4Z0MGM8_9BACT</name>
<dbReference type="AlphaFoldDB" id="A0A4Z0MGM8"/>
<feature type="transmembrane region" description="Helical" evidence="1">
    <location>
        <begin position="107"/>
        <end position="128"/>
    </location>
</feature>
<proteinExistence type="predicted"/>
<keyword evidence="1" id="KW-1133">Transmembrane helix</keyword>
<feature type="transmembrane region" description="Helical" evidence="1">
    <location>
        <begin position="43"/>
        <end position="70"/>
    </location>
</feature>
<dbReference type="Proteomes" id="UP000298284">
    <property type="component" value="Unassembled WGS sequence"/>
</dbReference>
<feature type="transmembrane region" description="Helical" evidence="1">
    <location>
        <begin position="188"/>
        <end position="208"/>
    </location>
</feature>
<dbReference type="RefSeq" id="WP_135532374.1">
    <property type="nucleotide sequence ID" value="NZ_SRKZ01000006.1"/>
</dbReference>
<evidence type="ECO:0000313" key="2">
    <source>
        <dbReference type="EMBL" id="TGD78517.1"/>
    </source>
</evidence>
<feature type="transmembrane region" description="Helical" evidence="1">
    <location>
        <begin position="135"/>
        <end position="153"/>
    </location>
</feature>
<reference evidence="2 3" key="1">
    <citation type="submission" date="2019-04" db="EMBL/GenBank/DDBJ databases">
        <authorList>
            <person name="Feng G."/>
            <person name="Zhang J."/>
            <person name="Zhu H."/>
        </authorList>
    </citation>
    <scope>NUCLEOTIDE SEQUENCE [LARGE SCALE GENOMIC DNA]</scope>
    <source>
        <strain evidence="2 3">JCM 19491</strain>
    </source>
</reference>
<accession>A0A4Z0MGM8</accession>
<feature type="transmembrane region" description="Helical" evidence="1">
    <location>
        <begin position="159"/>
        <end position="176"/>
    </location>
</feature>
<dbReference type="EMBL" id="SRKZ01000006">
    <property type="protein sequence ID" value="TGD78517.1"/>
    <property type="molecule type" value="Genomic_DNA"/>
</dbReference>
<keyword evidence="1" id="KW-0812">Transmembrane</keyword>
<gene>
    <name evidence="2" type="ORF">EU557_20675</name>
</gene>
<organism evidence="2 3">
    <name type="scientific">Hymenobacter wooponensis</name>
    <dbReference type="NCBI Taxonomy" id="1525360"/>
    <lineage>
        <taxon>Bacteria</taxon>
        <taxon>Pseudomonadati</taxon>
        <taxon>Bacteroidota</taxon>
        <taxon>Cytophagia</taxon>
        <taxon>Cytophagales</taxon>
        <taxon>Hymenobacteraceae</taxon>
        <taxon>Hymenobacter</taxon>
    </lineage>
</organism>
<evidence type="ECO:0008006" key="4">
    <source>
        <dbReference type="Google" id="ProtNLM"/>
    </source>
</evidence>